<name>A0A974PQE2_9HYPH</name>
<sequence>MGMRRSVFLRHPAVLAALLALATAPPVQGQEVVALAFEGWDRTDSPNGVVTFTCASPRCPPKAKLSYKRQPHRPTVSMAQFEAHHTRLSQDAPANSAGRVTQARITGFTERSVEGVRVLAGRREVGWSDGTGTAAVDALLIGPASSFSVVSDAGDLKMAEAVFAHVLPRLIDLVLATR</sequence>
<keyword evidence="1" id="KW-0732">Signal</keyword>
<evidence type="ECO:0000313" key="2">
    <source>
        <dbReference type="EMBL" id="QRG07828.1"/>
    </source>
</evidence>
<dbReference type="Proteomes" id="UP000596427">
    <property type="component" value="Chromosome"/>
</dbReference>
<organism evidence="2 3">
    <name type="scientific">Xanthobacter dioxanivorans</name>
    <dbReference type="NCBI Taxonomy" id="2528964"/>
    <lineage>
        <taxon>Bacteria</taxon>
        <taxon>Pseudomonadati</taxon>
        <taxon>Pseudomonadota</taxon>
        <taxon>Alphaproteobacteria</taxon>
        <taxon>Hyphomicrobiales</taxon>
        <taxon>Xanthobacteraceae</taxon>
        <taxon>Xanthobacter</taxon>
    </lineage>
</organism>
<dbReference type="EMBL" id="CP063362">
    <property type="protein sequence ID" value="QRG07828.1"/>
    <property type="molecule type" value="Genomic_DNA"/>
</dbReference>
<accession>A0A974PQE2</accession>
<evidence type="ECO:0008006" key="4">
    <source>
        <dbReference type="Google" id="ProtNLM"/>
    </source>
</evidence>
<proteinExistence type="predicted"/>
<reference evidence="2 3" key="1">
    <citation type="submission" date="2020-10" db="EMBL/GenBank/DDBJ databases">
        <title>Degradation of 1,4-Dioxane by Xanthobacter sp. YN2, via a Novel Group-2 Soluble Di-Iron Monooxygenase.</title>
        <authorList>
            <person name="Ma F."/>
            <person name="Wang Y."/>
            <person name="Yang J."/>
            <person name="Guo H."/>
            <person name="Su D."/>
            <person name="Yu L."/>
        </authorList>
    </citation>
    <scope>NUCLEOTIDE SEQUENCE [LARGE SCALE GENOMIC DNA]</scope>
    <source>
        <strain evidence="2 3">YN2</strain>
    </source>
</reference>
<dbReference type="AlphaFoldDB" id="A0A974PQE2"/>
<dbReference type="RefSeq" id="WP_203194741.1">
    <property type="nucleotide sequence ID" value="NZ_CP063362.1"/>
</dbReference>
<keyword evidence="3" id="KW-1185">Reference proteome</keyword>
<evidence type="ECO:0000313" key="3">
    <source>
        <dbReference type="Proteomes" id="UP000596427"/>
    </source>
</evidence>
<protein>
    <recommendedName>
        <fullName evidence="4">Secreted protein</fullName>
    </recommendedName>
</protein>
<feature type="signal peptide" evidence="1">
    <location>
        <begin position="1"/>
        <end position="29"/>
    </location>
</feature>
<dbReference type="KEGG" id="xdi:EZH22_05480"/>
<feature type="chain" id="PRO_5037767111" description="Secreted protein" evidence="1">
    <location>
        <begin position="30"/>
        <end position="178"/>
    </location>
</feature>
<gene>
    <name evidence="2" type="ORF">EZH22_05480</name>
</gene>
<evidence type="ECO:0000256" key="1">
    <source>
        <dbReference type="SAM" id="SignalP"/>
    </source>
</evidence>